<feature type="repeat" description="RCC1" evidence="2">
    <location>
        <begin position="319"/>
        <end position="386"/>
    </location>
</feature>
<evidence type="ECO:0000313" key="6">
    <source>
        <dbReference type="Proteomes" id="UP000011083"/>
    </source>
</evidence>
<dbReference type="RefSeq" id="XP_004341792.1">
    <property type="nucleotide sequence ID" value="XM_004341744.1"/>
</dbReference>
<dbReference type="InterPro" id="IPR058923">
    <property type="entry name" value="RCC1-like_dom"/>
</dbReference>
<keyword evidence="6" id="KW-1185">Reference proteome</keyword>
<evidence type="ECO:0000256" key="1">
    <source>
        <dbReference type="ARBA" id="ARBA00022737"/>
    </source>
</evidence>
<dbReference type="Pfam" id="PF25390">
    <property type="entry name" value="WD40_RLD"/>
    <property type="match status" value="1"/>
</dbReference>
<dbReference type="SUPFAM" id="SSF50985">
    <property type="entry name" value="RCC1/BLIP-II"/>
    <property type="match status" value="1"/>
</dbReference>
<dbReference type="STRING" id="1257118.L8H3C1"/>
<proteinExistence type="predicted"/>
<dbReference type="PROSITE" id="PS50097">
    <property type="entry name" value="BTB"/>
    <property type="match status" value="2"/>
</dbReference>
<dbReference type="VEuPathDB" id="AmoebaDB:ACA1_199960"/>
<dbReference type="AlphaFoldDB" id="L8H3C1"/>
<dbReference type="Proteomes" id="UP000011083">
    <property type="component" value="Unassembled WGS sequence"/>
</dbReference>
<feature type="repeat" description="RCC1" evidence="2">
    <location>
        <begin position="258"/>
        <end position="318"/>
    </location>
</feature>
<dbReference type="KEGG" id="acan:ACA1_199960"/>
<feature type="compositionally biased region" description="Polar residues" evidence="3">
    <location>
        <begin position="670"/>
        <end position="680"/>
    </location>
</feature>
<feature type="compositionally biased region" description="Acidic residues" evidence="3">
    <location>
        <begin position="771"/>
        <end position="781"/>
    </location>
</feature>
<dbReference type="Pfam" id="PF00415">
    <property type="entry name" value="RCC1"/>
    <property type="match status" value="2"/>
</dbReference>
<dbReference type="InterPro" id="IPR051625">
    <property type="entry name" value="Signaling_Regulatory_Domain"/>
</dbReference>
<dbReference type="InterPro" id="IPR000408">
    <property type="entry name" value="Reg_chr_condens"/>
</dbReference>
<dbReference type="OrthoDB" id="8068875at2759"/>
<keyword evidence="1" id="KW-0677">Repeat</keyword>
<dbReference type="PROSITE" id="PS00626">
    <property type="entry name" value="RCC1_2"/>
    <property type="match status" value="3"/>
</dbReference>
<dbReference type="PROSITE" id="PS50012">
    <property type="entry name" value="RCC1_3"/>
    <property type="match status" value="6"/>
</dbReference>
<dbReference type="InterPro" id="IPR011333">
    <property type="entry name" value="SKP1/BTB/POZ_sf"/>
</dbReference>
<feature type="repeat" description="RCC1" evidence="2">
    <location>
        <begin position="206"/>
        <end position="257"/>
    </location>
</feature>
<feature type="region of interest" description="Disordered" evidence="3">
    <location>
        <begin position="766"/>
        <end position="815"/>
    </location>
</feature>
<feature type="region of interest" description="Disordered" evidence="3">
    <location>
        <begin position="833"/>
        <end position="872"/>
    </location>
</feature>
<feature type="domain" description="BTB" evidence="4">
    <location>
        <begin position="589"/>
        <end position="669"/>
    </location>
</feature>
<feature type="region of interest" description="Disordered" evidence="3">
    <location>
        <begin position="670"/>
        <end position="693"/>
    </location>
</feature>
<feature type="repeat" description="RCC1" evidence="2">
    <location>
        <begin position="387"/>
        <end position="438"/>
    </location>
</feature>
<dbReference type="Pfam" id="PF00651">
    <property type="entry name" value="BTB"/>
    <property type="match status" value="2"/>
</dbReference>
<dbReference type="Gene3D" id="3.30.710.10">
    <property type="entry name" value="Potassium Channel Kv1.1, Chain A"/>
    <property type="match status" value="2"/>
</dbReference>
<sequence length="872" mass="94183">GTGKVGELGAGRDNKEALEPILLERFRGKRIRSVACGEQHSMAVGETGDVYVWGRAKEGQLGNGERKAANALKPVRVEGLRHERVVAGVCGYNHCLAVTVGGKLYQWGMLHKHVEGSANKEYFGMAIGLSGLNSDRMKRMVGRSHSTYYAAGATGEELEELSRVQNFGSFTPYTQPSPEVVTGLQHVKVVEVAAGYSFSLAVTSQGEVYSWGFNEKCQLGLGHRYNQSVPQLVPHLQGVHIVSATCGQQHSVLLSAAGHVYTFGLGVFGQLGHGVSSDERFPRRVEALVPAEEGVESAGERIVQIACGSHHTLALGVSGTVWTWGSAEYGQQGGTNAYEDWATGQRAEKSAAMICATPRSLSGCFDGKHIAHVSCGHLHNLATARDGSVYSWGWGSYGVLGHGNHRFQLVPKLIRRIGGERIVQTAAGAKHSLAVNAGSSTLFAFDFKVALNNPRYSDVSFRVDGKTFAAHRAIVFARCPYLGAYTLLAHRFRPTDADSSPDPNPVVQLPQMRQQVFTAVLHYLYTDHLKAASHWLGEIKRVAAKFRLPRLEALCTAQLHSQSHSRQYKPPKSTFAAELAQVVDGPEWSDVVFAVADEEEGEAEGQVRHVHAHKVLLTSRSDYFKRIFGSSFAEGEQPKSKPVAIQGTQPRVFMAMLEYIYTGRLPAEETVSSNGTSASGSIEEAAADDPSLPNINPDTVVELLLAADRFLLDDLKQLCEAALEQSLESSNATWMLELSDRASAPRLKKATLEFLAALLYRAQRPRAGTPVEDDEEEESESKEEAIDADAKAAEEEGHDDVPAGPTSVEELGGQLSPHLLEELRAFLAAYAPATVPPPTKDTPSSSSSSSTATLPATTNQVSAIDSLPPLVD</sequence>
<accession>L8H3C1</accession>
<organism evidence="5 6">
    <name type="scientific">Acanthamoeba castellanii (strain ATCC 30010 / Neff)</name>
    <dbReference type="NCBI Taxonomy" id="1257118"/>
    <lineage>
        <taxon>Eukaryota</taxon>
        <taxon>Amoebozoa</taxon>
        <taxon>Discosea</taxon>
        <taxon>Longamoebia</taxon>
        <taxon>Centramoebida</taxon>
        <taxon>Acanthamoebidae</taxon>
        <taxon>Acanthamoeba</taxon>
    </lineage>
</organism>
<dbReference type="OMA" id="FKTMFEC"/>
<reference evidence="5 6" key="1">
    <citation type="journal article" date="2013" name="Genome Biol.">
        <title>Genome of Acanthamoeba castellanii highlights extensive lateral gene transfer and early evolution of tyrosine kinase signaling.</title>
        <authorList>
            <person name="Clarke M."/>
            <person name="Lohan A.J."/>
            <person name="Liu B."/>
            <person name="Lagkouvardos I."/>
            <person name="Roy S."/>
            <person name="Zafar N."/>
            <person name="Bertelli C."/>
            <person name="Schilde C."/>
            <person name="Kianianmomeni A."/>
            <person name="Burglin T.R."/>
            <person name="Frech C."/>
            <person name="Turcotte B."/>
            <person name="Kopec K.O."/>
            <person name="Synnott J.M."/>
            <person name="Choo C."/>
            <person name="Paponov I."/>
            <person name="Finkler A."/>
            <person name="Soon Heng Tan C."/>
            <person name="Hutchins A.P."/>
            <person name="Weinmeier T."/>
            <person name="Rattei T."/>
            <person name="Chu J.S."/>
            <person name="Gimenez G."/>
            <person name="Irimia M."/>
            <person name="Rigden D.J."/>
            <person name="Fitzpatrick D.A."/>
            <person name="Lorenzo-Morales J."/>
            <person name="Bateman A."/>
            <person name="Chiu C.H."/>
            <person name="Tang P."/>
            <person name="Hegemann P."/>
            <person name="Fromm H."/>
            <person name="Raoult D."/>
            <person name="Greub G."/>
            <person name="Miranda-Saavedra D."/>
            <person name="Chen N."/>
            <person name="Nash P."/>
            <person name="Ginger M.L."/>
            <person name="Horn M."/>
            <person name="Schaap P."/>
            <person name="Caler L."/>
            <person name="Loftus B."/>
        </authorList>
    </citation>
    <scope>NUCLEOTIDE SEQUENCE [LARGE SCALE GENOMIC DNA]</scope>
    <source>
        <strain evidence="5 6">Neff</strain>
    </source>
</reference>
<dbReference type="EMBL" id="KB007932">
    <property type="protein sequence ID" value="ELR19700.1"/>
    <property type="molecule type" value="Genomic_DNA"/>
</dbReference>
<dbReference type="PANTHER" id="PTHR22872">
    <property type="entry name" value="BTK-BINDING PROTEIN-RELATED"/>
    <property type="match status" value="1"/>
</dbReference>
<protein>
    <submittedName>
        <fullName evidence="5">Regulator of chromosome condensation (RCC1) repeat domain containing protein</fullName>
    </submittedName>
</protein>
<evidence type="ECO:0000313" key="5">
    <source>
        <dbReference type="EMBL" id="ELR19700.1"/>
    </source>
</evidence>
<dbReference type="Gene3D" id="2.130.10.30">
    <property type="entry name" value="Regulator of chromosome condensation 1/beta-lactamase-inhibitor protein II"/>
    <property type="match status" value="3"/>
</dbReference>
<gene>
    <name evidence="5" type="ORF">ACA1_199960</name>
</gene>
<feature type="compositionally biased region" description="Basic and acidic residues" evidence="3">
    <location>
        <begin position="782"/>
        <end position="801"/>
    </location>
</feature>
<feature type="repeat" description="RCC1" evidence="2">
    <location>
        <begin position="1"/>
        <end position="47"/>
    </location>
</feature>
<dbReference type="InterPro" id="IPR009091">
    <property type="entry name" value="RCC1/BLIP-II"/>
</dbReference>
<dbReference type="SUPFAM" id="SSF54695">
    <property type="entry name" value="POZ domain"/>
    <property type="match status" value="2"/>
</dbReference>
<feature type="compositionally biased region" description="Low complexity" evidence="3">
    <location>
        <begin position="841"/>
        <end position="858"/>
    </location>
</feature>
<dbReference type="InterPro" id="IPR000210">
    <property type="entry name" value="BTB/POZ_dom"/>
</dbReference>
<feature type="domain" description="BTB" evidence="4">
    <location>
        <begin position="457"/>
        <end position="533"/>
    </location>
</feature>
<evidence type="ECO:0000256" key="3">
    <source>
        <dbReference type="SAM" id="MobiDB-lite"/>
    </source>
</evidence>
<dbReference type="PRINTS" id="PR00633">
    <property type="entry name" value="RCCNDNSATION"/>
</dbReference>
<feature type="repeat" description="RCC1" evidence="2">
    <location>
        <begin position="48"/>
        <end position="101"/>
    </location>
</feature>
<evidence type="ECO:0000259" key="4">
    <source>
        <dbReference type="PROSITE" id="PS50097"/>
    </source>
</evidence>
<feature type="non-terminal residue" evidence="5">
    <location>
        <position position="872"/>
    </location>
</feature>
<evidence type="ECO:0000256" key="2">
    <source>
        <dbReference type="PROSITE-ProRule" id="PRU00235"/>
    </source>
</evidence>
<dbReference type="SMART" id="SM00225">
    <property type="entry name" value="BTB"/>
    <property type="match status" value="2"/>
</dbReference>
<dbReference type="GeneID" id="14920529"/>
<name>L8H3C1_ACACF</name>